<evidence type="ECO:0000256" key="2">
    <source>
        <dbReference type="ARBA" id="ARBA00023125"/>
    </source>
</evidence>
<accession>A0ABV7GX10</accession>
<dbReference type="CDD" id="cd05013">
    <property type="entry name" value="SIS_RpiR"/>
    <property type="match status" value="1"/>
</dbReference>
<keyword evidence="6" id="KW-1185">Reference proteome</keyword>
<keyword evidence="1" id="KW-0805">Transcription regulation</keyword>
<dbReference type="EMBL" id="JBHRTB010000010">
    <property type="protein sequence ID" value="MFC3144891.1"/>
    <property type="molecule type" value="Genomic_DNA"/>
</dbReference>
<dbReference type="PANTHER" id="PTHR30514:SF18">
    <property type="entry name" value="RPIR-FAMILY TRANSCRIPTIONAL REGULATOR"/>
    <property type="match status" value="1"/>
</dbReference>
<gene>
    <name evidence="5" type="ORF">ACFOGP_19375</name>
</gene>
<reference evidence="6" key="1">
    <citation type="journal article" date="2019" name="Int. J. Syst. Evol. Microbiol.">
        <title>The Global Catalogue of Microorganisms (GCM) 10K type strain sequencing project: providing services to taxonomists for standard genome sequencing and annotation.</title>
        <authorList>
            <consortium name="The Broad Institute Genomics Platform"/>
            <consortium name="The Broad Institute Genome Sequencing Center for Infectious Disease"/>
            <person name="Wu L."/>
            <person name="Ma J."/>
        </authorList>
    </citation>
    <scope>NUCLEOTIDE SEQUENCE [LARGE SCALE GENOMIC DNA]</scope>
    <source>
        <strain evidence="6">KCTC 52366</strain>
    </source>
</reference>
<evidence type="ECO:0000256" key="1">
    <source>
        <dbReference type="ARBA" id="ARBA00023015"/>
    </source>
</evidence>
<dbReference type="Pfam" id="PF01380">
    <property type="entry name" value="SIS"/>
    <property type="match status" value="1"/>
</dbReference>
<dbReference type="InterPro" id="IPR047640">
    <property type="entry name" value="RpiR-like"/>
</dbReference>
<dbReference type="Gene3D" id="3.40.50.10490">
    <property type="entry name" value="Glucose-6-phosphate isomerase like protein, domain 1"/>
    <property type="match status" value="1"/>
</dbReference>
<evidence type="ECO:0000259" key="4">
    <source>
        <dbReference type="PROSITE" id="PS51071"/>
    </source>
</evidence>
<dbReference type="InterPro" id="IPR009057">
    <property type="entry name" value="Homeodomain-like_sf"/>
</dbReference>
<comment type="caution">
    <text evidence="5">The sequence shown here is derived from an EMBL/GenBank/DDBJ whole genome shotgun (WGS) entry which is preliminary data.</text>
</comment>
<dbReference type="Gene3D" id="1.10.10.10">
    <property type="entry name" value="Winged helix-like DNA-binding domain superfamily/Winged helix DNA-binding domain"/>
    <property type="match status" value="1"/>
</dbReference>
<protein>
    <submittedName>
        <fullName evidence="5">MurR/RpiR family transcriptional regulator</fullName>
    </submittedName>
</protein>
<keyword evidence="2" id="KW-0238">DNA-binding</keyword>
<dbReference type="PANTHER" id="PTHR30514">
    <property type="entry name" value="GLUCOKINASE"/>
    <property type="match status" value="1"/>
</dbReference>
<dbReference type="SUPFAM" id="SSF53697">
    <property type="entry name" value="SIS domain"/>
    <property type="match status" value="1"/>
</dbReference>
<dbReference type="PROSITE" id="PS51071">
    <property type="entry name" value="HTH_RPIR"/>
    <property type="match status" value="1"/>
</dbReference>
<dbReference type="SUPFAM" id="SSF46689">
    <property type="entry name" value="Homeodomain-like"/>
    <property type="match status" value="1"/>
</dbReference>
<dbReference type="Pfam" id="PF01418">
    <property type="entry name" value="HTH_6"/>
    <property type="match status" value="1"/>
</dbReference>
<dbReference type="InterPro" id="IPR001347">
    <property type="entry name" value="SIS_dom"/>
</dbReference>
<dbReference type="RefSeq" id="WP_275634456.1">
    <property type="nucleotide sequence ID" value="NZ_JARGYD010000009.1"/>
</dbReference>
<keyword evidence="3" id="KW-0804">Transcription</keyword>
<dbReference type="InterPro" id="IPR046348">
    <property type="entry name" value="SIS_dom_sf"/>
</dbReference>
<proteinExistence type="predicted"/>
<dbReference type="InterPro" id="IPR000281">
    <property type="entry name" value="HTH_RpiR"/>
</dbReference>
<organism evidence="5 6">
    <name type="scientific">Psychromarinibacter halotolerans</name>
    <dbReference type="NCBI Taxonomy" id="1775175"/>
    <lineage>
        <taxon>Bacteria</taxon>
        <taxon>Pseudomonadati</taxon>
        <taxon>Pseudomonadota</taxon>
        <taxon>Alphaproteobacteria</taxon>
        <taxon>Rhodobacterales</taxon>
        <taxon>Paracoccaceae</taxon>
        <taxon>Psychromarinibacter</taxon>
    </lineage>
</organism>
<evidence type="ECO:0000313" key="6">
    <source>
        <dbReference type="Proteomes" id="UP001595632"/>
    </source>
</evidence>
<evidence type="ECO:0000313" key="5">
    <source>
        <dbReference type="EMBL" id="MFC3144891.1"/>
    </source>
</evidence>
<feature type="domain" description="HTH rpiR-type" evidence="4">
    <location>
        <begin position="12"/>
        <end position="88"/>
    </location>
</feature>
<name>A0ABV7GX10_9RHOB</name>
<dbReference type="Proteomes" id="UP001595632">
    <property type="component" value="Unassembled WGS sequence"/>
</dbReference>
<dbReference type="InterPro" id="IPR035472">
    <property type="entry name" value="RpiR-like_SIS"/>
</dbReference>
<evidence type="ECO:0000256" key="3">
    <source>
        <dbReference type="ARBA" id="ARBA00023163"/>
    </source>
</evidence>
<sequence length="290" mass="32415">MPEKQSDAPQPRAIEKLIRSKYDEMPGSERALADHVLEYPNEVLLYSATELADRAGASKAAVSRFVKRIGYGDFREMQREIRHAQMTGDPIFLSAKPERGQSSLALHLEQDLATLRDTIEQIDATLLTEVAQKILSARRVVCLGFRNSYIFANYLRRQLTLIRPGVILAPSAGQMLMEDIGDLGPDDLLIAVGLRRRSAQSARAMELFRDRGVPIAYITDRRAVRTREYAKWVFACQVRGTSLFDSYVGVISLLNYLATHTYHASGQTGRARLSGIETMLDELGELDPGT</sequence>
<dbReference type="InterPro" id="IPR036388">
    <property type="entry name" value="WH-like_DNA-bd_sf"/>
</dbReference>